<protein>
    <submittedName>
        <fullName evidence="3">Uncharacterized protein</fullName>
    </submittedName>
</protein>
<feature type="transmembrane region" description="Helical" evidence="2">
    <location>
        <begin position="225"/>
        <end position="245"/>
    </location>
</feature>
<feature type="compositionally biased region" description="Basic and acidic residues" evidence="1">
    <location>
        <begin position="77"/>
        <end position="87"/>
    </location>
</feature>
<evidence type="ECO:0000256" key="1">
    <source>
        <dbReference type="SAM" id="MobiDB-lite"/>
    </source>
</evidence>
<gene>
    <name evidence="3" type="ORF">NEZAVI_LOCUS10319</name>
</gene>
<keyword evidence="2" id="KW-1133">Transmembrane helix</keyword>
<keyword evidence="4" id="KW-1185">Reference proteome</keyword>
<feature type="transmembrane region" description="Helical" evidence="2">
    <location>
        <begin position="524"/>
        <end position="541"/>
    </location>
</feature>
<feature type="transmembrane region" description="Helical" evidence="2">
    <location>
        <begin position="302"/>
        <end position="322"/>
    </location>
</feature>
<evidence type="ECO:0000313" key="3">
    <source>
        <dbReference type="EMBL" id="CAH1401258.1"/>
    </source>
</evidence>
<feature type="transmembrane region" description="Helical" evidence="2">
    <location>
        <begin position="328"/>
        <end position="348"/>
    </location>
</feature>
<keyword evidence="2" id="KW-0812">Transmembrane</keyword>
<evidence type="ECO:0000256" key="2">
    <source>
        <dbReference type="SAM" id="Phobius"/>
    </source>
</evidence>
<keyword evidence="2" id="KW-0472">Membrane</keyword>
<evidence type="ECO:0000313" key="4">
    <source>
        <dbReference type="Proteomes" id="UP001152798"/>
    </source>
</evidence>
<feature type="transmembrane region" description="Helical" evidence="2">
    <location>
        <begin position="446"/>
        <end position="465"/>
    </location>
</feature>
<feature type="compositionally biased region" description="Basic residues" evidence="1">
    <location>
        <begin position="65"/>
        <end position="76"/>
    </location>
</feature>
<dbReference type="OrthoDB" id="6625013at2759"/>
<feature type="compositionally biased region" description="Basic residues" evidence="1">
    <location>
        <begin position="1"/>
        <end position="12"/>
    </location>
</feature>
<name>A0A9P0MN23_NEZVI</name>
<feature type="transmembrane region" description="Helical" evidence="2">
    <location>
        <begin position="413"/>
        <end position="434"/>
    </location>
</feature>
<dbReference type="EMBL" id="OV725081">
    <property type="protein sequence ID" value="CAH1401258.1"/>
    <property type="molecule type" value="Genomic_DNA"/>
</dbReference>
<proteinExistence type="predicted"/>
<feature type="transmembrane region" description="Helical" evidence="2">
    <location>
        <begin position="360"/>
        <end position="382"/>
    </location>
</feature>
<feature type="compositionally biased region" description="Basic and acidic residues" evidence="1">
    <location>
        <begin position="48"/>
        <end position="58"/>
    </location>
</feature>
<dbReference type="Proteomes" id="UP001152798">
    <property type="component" value="Chromosome 5"/>
</dbReference>
<dbReference type="AlphaFoldDB" id="A0A9P0MN23"/>
<organism evidence="3 4">
    <name type="scientific">Nezara viridula</name>
    <name type="common">Southern green stink bug</name>
    <name type="synonym">Cimex viridulus</name>
    <dbReference type="NCBI Taxonomy" id="85310"/>
    <lineage>
        <taxon>Eukaryota</taxon>
        <taxon>Metazoa</taxon>
        <taxon>Ecdysozoa</taxon>
        <taxon>Arthropoda</taxon>
        <taxon>Hexapoda</taxon>
        <taxon>Insecta</taxon>
        <taxon>Pterygota</taxon>
        <taxon>Neoptera</taxon>
        <taxon>Paraneoptera</taxon>
        <taxon>Hemiptera</taxon>
        <taxon>Heteroptera</taxon>
        <taxon>Panheteroptera</taxon>
        <taxon>Pentatomomorpha</taxon>
        <taxon>Pentatomoidea</taxon>
        <taxon>Pentatomidae</taxon>
        <taxon>Pentatominae</taxon>
        <taxon>Nezara</taxon>
    </lineage>
</organism>
<feature type="transmembrane region" description="Helical" evidence="2">
    <location>
        <begin position="271"/>
        <end position="290"/>
    </location>
</feature>
<feature type="region of interest" description="Disordered" evidence="1">
    <location>
        <begin position="1"/>
        <end position="87"/>
    </location>
</feature>
<accession>A0A9P0MN23</accession>
<sequence length="566" mass="62496">MDRPARSLRRLPARSAKSAERSLSKGRTGKDVDSPKPRISSPRFARRTLKEPDQKETIIKNATPPRKRSRSRSSARKRQEAVKDVKEISDNEVVDKMNSRSSKATTAAPVAKLVSKIKEGIDHVRNSVSPEVEDVVRRSLSRFEGVTTEVVSNIVTRRGLSRQSRASSASVVINSMSNVASSQSKIEEEIILTEEQSVLTNHIGTLKEEKSSAPRDAKKVNYLKVFGLVLLGMAICALVVLFHVVCSKDDCRLSLSNLPKALEYSQYFDSYIWPVYSLSLLLLFAGCRFTSVRQRRPQHFSIFGAIVAILVISLIFASQRYLGCFRLLTIPPLIGATIIHTLVLVLYAGNSSMLGSKVHLETLVHITSSVLMILLGTFIGAIENARTTPNFTVLLLGGLQVSTALDHLLLPPLMLGLGPIGILWLSLRPFFLFLSQTYLSANNVVLGTYGMAGLMSVHVIGYVLYRYSSSLKIFFLQDPYSSKFSKYNVCGDFIGGAWGVVRHPQLAGLLVTELSWACTVLPDFLGLVLILLSVLSTVLLARTADRRLSRTYRAKITSSLIPYIPV</sequence>
<reference evidence="3" key="1">
    <citation type="submission" date="2022-01" db="EMBL/GenBank/DDBJ databases">
        <authorList>
            <person name="King R."/>
        </authorList>
    </citation>
    <scope>NUCLEOTIDE SEQUENCE</scope>
</reference>
<feature type="compositionally biased region" description="Basic and acidic residues" evidence="1">
    <location>
        <begin position="17"/>
        <end position="36"/>
    </location>
</feature>